<dbReference type="Proteomes" id="UP000024635">
    <property type="component" value="Unassembled WGS sequence"/>
</dbReference>
<organism evidence="4 5">
    <name type="scientific">Ancylostoma ceylanicum</name>
    <dbReference type="NCBI Taxonomy" id="53326"/>
    <lineage>
        <taxon>Eukaryota</taxon>
        <taxon>Metazoa</taxon>
        <taxon>Ecdysozoa</taxon>
        <taxon>Nematoda</taxon>
        <taxon>Chromadorea</taxon>
        <taxon>Rhabditida</taxon>
        <taxon>Rhabditina</taxon>
        <taxon>Rhabditomorpha</taxon>
        <taxon>Strongyloidea</taxon>
        <taxon>Ancylostomatidae</taxon>
        <taxon>Ancylostomatinae</taxon>
        <taxon>Ancylostoma</taxon>
    </lineage>
</organism>
<feature type="compositionally biased region" description="Low complexity" evidence="2">
    <location>
        <begin position="211"/>
        <end position="222"/>
    </location>
</feature>
<evidence type="ECO:0000256" key="1">
    <source>
        <dbReference type="SAM" id="Coils"/>
    </source>
</evidence>
<dbReference type="AlphaFoldDB" id="A0A016WD72"/>
<dbReference type="EMBL" id="JARK01000412">
    <property type="protein sequence ID" value="EYC37247.1"/>
    <property type="molecule type" value="Genomic_DNA"/>
</dbReference>
<dbReference type="OrthoDB" id="5835755at2759"/>
<feature type="region of interest" description="Disordered" evidence="2">
    <location>
        <begin position="142"/>
        <end position="227"/>
    </location>
</feature>
<evidence type="ECO:0000256" key="3">
    <source>
        <dbReference type="SAM" id="Phobius"/>
    </source>
</evidence>
<sequence length="287" mass="32320">MENGNRILELTNKQREEQERQLQRMRQEKGQIEKVIENRERTHRNRIKQLEDQIAILRDQLDGERRRRRDFVDRSLVNDIGRLGGNVLGIRSYGDSNLDAILHGGSRSVGFLPRSTFASNPLTPPLGTSTPTHSRTLVDYRESTTSYSRRADDTGSVYGGSVRDRDSVYGGVGSGGRDSVYGGRDSSFGRDSVREKDPSVVDIPLNRGESSMHSSVHSSHQGSKYDTLAPNRDDLTLSSNYGQTILHYFFVRLHVVLAMLSVLEAYLVSVSFSICNKAVRCQCHTWE</sequence>
<feature type="transmembrane region" description="Helical" evidence="3">
    <location>
        <begin position="245"/>
        <end position="267"/>
    </location>
</feature>
<evidence type="ECO:0000313" key="4">
    <source>
        <dbReference type="EMBL" id="EYC37247.1"/>
    </source>
</evidence>
<feature type="coiled-coil region" evidence="1">
    <location>
        <begin position="1"/>
        <end position="67"/>
    </location>
</feature>
<keyword evidence="1" id="KW-0175">Coiled coil</keyword>
<protein>
    <submittedName>
        <fullName evidence="4">Uncharacterized protein</fullName>
    </submittedName>
</protein>
<accession>A0A016WD72</accession>
<evidence type="ECO:0000256" key="2">
    <source>
        <dbReference type="SAM" id="MobiDB-lite"/>
    </source>
</evidence>
<keyword evidence="5" id="KW-1185">Reference proteome</keyword>
<keyword evidence="3" id="KW-0812">Transmembrane</keyword>
<proteinExistence type="predicted"/>
<gene>
    <name evidence="4" type="primary">Acey_s0812.g2472</name>
    <name evidence="4" type="ORF">Y032_0812g2472</name>
</gene>
<keyword evidence="3" id="KW-1133">Transmembrane helix</keyword>
<evidence type="ECO:0000313" key="5">
    <source>
        <dbReference type="Proteomes" id="UP000024635"/>
    </source>
</evidence>
<reference evidence="5" key="1">
    <citation type="journal article" date="2015" name="Nat. Genet.">
        <title>The genome and transcriptome of the zoonotic hookworm Ancylostoma ceylanicum identify infection-specific gene families.</title>
        <authorList>
            <person name="Schwarz E.M."/>
            <person name="Hu Y."/>
            <person name="Antoshechkin I."/>
            <person name="Miller M.M."/>
            <person name="Sternberg P.W."/>
            <person name="Aroian R.V."/>
        </authorList>
    </citation>
    <scope>NUCLEOTIDE SEQUENCE</scope>
    <source>
        <strain evidence="5">HY135</strain>
    </source>
</reference>
<name>A0A016WD72_9BILA</name>
<feature type="compositionally biased region" description="Basic and acidic residues" evidence="2">
    <location>
        <begin position="187"/>
        <end position="199"/>
    </location>
</feature>
<comment type="caution">
    <text evidence="4">The sequence shown here is derived from an EMBL/GenBank/DDBJ whole genome shotgun (WGS) entry which is preliminary data.</text>
</comment>
<keyword evidence="3" id="KW-0472">Membrane</keyword>